<dbReference type="AlphaFoldDB" id="R7QP75"/>
<reference evidence="3" key="1">
    <citation type="journal article" date="2013" name="Proc. Natl. Acad. Sci. U.S.A.">
        <title>Genome structure and metabolic features in the red seaweed Chondrus crispus shed light on evolution of the Archaeplastida.</title>
        <authorList>
            <person name="Collen J."/>
            <person name="Porcel B."/>
            <person name="Carre W."/>
            <person name="Ball S.G."/>
            <person name="Chaparro C."/>
            <person name="Tonon T."/>
            <person name="Barbeyron T."/>
            <person name="Michel G."/>
            <person name="Noel B."/>
            <person name="Valentin K."/>
            <person name="Elias M."/>
            <person name="Artiguenave F."/>
            <person name="Arun A."/>
            <person name="Aury J.M."/>
            <person name="Barbosa-Neto J.F."/>
            <person name="Bothwell J.H."/>
            <person name="Bouget F.Y."/>
            <person name="Brillet L."/>
            <person name="Cabello-Hurtado F."/>
            <person name="Capella-Gutierrez S."/>
            <person name="Charrier B."/>
            <person name="Cladiere L."/>
            <person name="Cock J.M."/>
            <person name="Coelho S.M."/>
            <person name="Colleoni C."/>
            <person name="Czjzek M."/>
            <person name="Da Silva C."/>
            <person name="Delage L."/>
            <person name="Denoeud F."/>
            <person name="Deschamps P."/>
            <person name="Dittami S.M."/>
            <person name="Gabaldon T."/>
            <person name="Gachon C.M."/>
            <person name="Groisillier A."/>
            <person name="Herve C."/>
            <person name="Jabbari K."/>
            <person name="Katinka M."/>
            <person name="Kloareg B."/>
            <person name="Kowalczyk N."/>
            <person name="Labadie K."/>
            <person name="Leblanc C."/>
            <person name="Lopez P.J."/>
            <person name="McLachlan D.H."/>
            <person name="Meslet-Cladiere L."/>
            <person name="Moustafa A."/>
            <person name="Nehr Z."/>
            <person name="Nyvall Collen P."/>
            <person name="Panaud O."/>
            <person name="Partensky F."/>
            <person name="Poulain J."/>
            <person name="Rensing S.A."/>
            <person name="Rousvoal S."/>
            <person name="Samson G."/>
            <person name="Symeonidi A."/>
            <person name="Weissenbach J."/>
            <person name="Zambounis A."/>
            <person name="Wincker P."/>
            <person name="Boyen C."/>
        </authorList>
    </citation>
    <scope>NUCLEOTIDE SEQUENCE [LARGE SCALE GENOMIC DNA]</scope>
    <source>
        <strain evidence="3">cv. Stackhouse</strain>
    </source>
</reference>
<feature type="compositionally biased region" description="Basic and acidic residues" evidence="1">
    <location>
        <begin position="1"/>
        <end position="17"/>
    </location>
</feature>
<dbReference type="Gramene" id="CDF39286">
    <property type="protein sequence ID" value="CDF39286"/>
    <property type="gene ID" value="CHC_T00000234001"/>
</dbReference>
<evidence type="ECO:0000256" key="1">
    <source>
        <dbReference type="SAM" id="MobiDB-lite"/>
    </source>
</evidence>
<evidence type="ECO:0000313" key="2">
    <source>
        <dbReference type="EMBL" id="CDF39286.1"/>
    </source>
</evidence>
<feature type="region of interest" description="Disordered" evidence="1">
    <location>
        <begin position="1"/>
        <end position="88"/>
    </location>
</feature>
<evidence type="ECO:0000313" key="3">
    <source>
        <dbReference type="Proteomes" id="UP000012073"/>
    </source>
</evidence>
<protein>
    <submittedName>
        <fullName evidence="2">Uncharacterized protein</fullName>
    </submittedName>
</protein>
<feature type="compositionally biased region" description="Low complexity" evidence="1">
    <location>
        <begin position="57"/>
        <end position="75"/>
    </location>
</feature>
<dbReference type="EMBL" id="HG002019">
    <property type="protein sequence ID" value="CDF39286.1"/>
    <property type="molecule type" value="Genomic_DNA"/>
</dbReference>
<dbReference type="GeneID" id="17326917"/>
<name>R7QP75_CHOCR</name>
<keyword evidence="3" id="KW-1185">Reference proteome</keyword>
<sequence>MRDRRGSGFHRREEKKRTPTTRLPVKMPRISHFSTITRPVNHPSRRHPPSPPPSPPHLFLSLSPLLSPSTWPSRRGGLRRGRGAPGGRRCCTWTCCRRRCGT</sequence>
<dbReference type="Proteomes" id="UP000012073">
    <property type="component" value="Unassembled WGS sequence"/>
</dbReference>
<accession>R7QP75</accession>
<dbReference type="KEGG" id="ccp:CHC_T00000234001"/>
<organism evidence="2 3">
    <name type="scientific">Chondrus crispus</name>
    <name type="common">Carrageen Irish moss</name>
    <name type="synonym">Polymorpha crispa</name>
    <dbReference type="NCBI Taxonomy" id="2769"/>
    <lineage>
        <taxon>Eukaryota</taxon>
        <taxon>Rhodophyta</taxon>
        <taxon>Florideophyceae</taxon>
        <taxon>Rhodymeniophycidae</taxon>
        <taxon>Gigartinales</taxon>
        <taxon>Gigartinaceae</taxon>
        <taxon>Chondrus</taxon>
    </lineage>
</organism>
<dbReference type="RefSeq" id="XP_005719197.1">
    <property type="nucleotide sequence ID" value="XM_005719140.1"/>
</dbReference>
<proteinExistence type="predicted"/>
<gene>
    <name evidence="2" type="ORF">CHC_T00000234001</name>
</gene>